<protein>
    <recommendedName>
        <fullName evidence="2">Phosphoribosyl-ATP pyrophosphohydrolase</fullName>
    </recommendedName>
</protein>
<organism evidence="1">
    <name type="scientific">Paenibacillus sp. BIHB 4019</name>
    <dbReference type="NCBI Taxonomy" id="1870819"/>
    <lineage>
        <taxon>Bacteria</taxon>
        <taxon>Bacillati</taxon>
        <taxon>Bacillota</taxon>
        <taxon>Bacilli</taxon>
        <taxon>Bacillales</taxon>
        <taxon>Paenibacillaceae</taxon>
        <taxon>Paenibacillus</taxon>
    </lineage>
</organism>
<reference evidence="1" key="1">
    <citation type="submission" date="2016-08" db="EMBL/GenBank/DDBJ databases">
        <title>Complete Genome Seqeunce of Paenibacillus sp. BIHB 4019 from tea rhizoplane.</title>
        <authorList>
            <person name="Thakur R."/>
            <person name="Swarnkar M.K."/>
            <person name="Gulati A."/>
        </authorList>
    </citation>
    <scope>NUCLEOTIDE SEQUENCE [LARGE SCALE GENOMIC DNA]</scope>
    <source>
        <strain evidence="1">BIHB4019</strain>
    </source>
</reference>
<dbReference type="EMBL" id="CP016808">
    <property type="protein sequence ID" value="ANY68768.1"/>
    <property type="molecule type" value="Genomic_DNA"/>
</dbReference>
<dbReference type="AlphaFoldDB" id="A0A1B2DM39"/>
<dbReference type="InterPro" id="IPR038735">
    <property type="entry name" value="MSMEG_1276-like_NTP-PPase_dom"/>
</dbReference>
<evidence type="ECO:0000313" key="1">
    <source>
        <dbReference type="EMBL" id="ANY68768.1"/>
    </source>
</evidence>
<sequence length="100" mass="11531">MSGYSLKNYNNLVRDKIPQIIEASGKQCTLRVLNDAEYGISLKTKMQEELMEFLEATDVNQQLEELADLLEVVYSFTRYKGFTVDERGGFYDKIQLVSVH</sequence>
<gene>
    <name evidence="1" type="ORF">BBD42_21580</name>
</gene>
<proteinExistence type="predicted"/>
<evidence type="ECO:0008006" key="2">
    <source>
        <dbReference type="Google" id="ProtNLM"/>
    </source>
</evidence>
<accession>A0A1B2DM39</accession>
<dbReference type="InterPro" id="IPR021130">
    <property type="entry name" value="PRib-ATP_PPHydrolase-like"/>
</dbReference>
<dbReference type="CDD" id="cd11532">
    <property type="entry name" value="NTP-PPase_COG4997"/>
    <property type="match status" value="1"/>
</dbReference>
<name>A0A1B2DM39_9BACL</name>
<dbReference type="Pfam" id="PF01503">
    <property type="entry name" value="PRA-PH"/>
    <property type="match status" value="1"/>
</dbReference>
<dbReference type="SUPFAM" id="SSF101386">
    <property type="entry name" value="all-alpha NTP pyrophosphatases"/>
    <property type="match status" value="1"/>
</dbReference>